<protein>
    <recommendedName>
        <fullName evidence="7">UPF0056 membrane protein</fullName>
    </recommendedName>
</protein>
<organism evidence="8 9">
    <name type="scientific">Herminiimonas fonticola</name>
    <dbReference type="NCBI Taxonomy" id="303380"/>
    <lineage>
        <taxon>Bacteria</taxon>
        <taxon>Pseudomonadati</taxon>
        <taxon>Pseudomonadota</taxon>
        <taxon>Betaproteobacteria</taxon>
        <taxon>Burkholderiales</taxon>
        <taxon>Oxalobacteraceae</taxon>
        <taxon>Herminiimonas</taxon>
    </lineage>
</organism>
<keyword evidence="6 7" id="KW-0472">Membrane</keyword>
<sequence>MLILFLKAAVLIPVTLLPILNPFGNAPVFASLHGNIAPQAQKRLARQVAINCFLMLVGAMFIGSHVLNFFGISLPIVRIGGGILVMATGWRLLNDNSHDAIRTQVASKQVEVWSDEDFKVRSFYPISFPLTVGPGSIAAAITLGANTPTRVLDWVMSIGSAALGAAMTALVIYLCYNSANKLMNLLGRLGTMVLLRLSAFILLCIGIEILWHGILGLMNEAGIVIG</sequence>
<feature type="transmembrane region" description="Helical" evidence="7">
    <location>
        <begin position="154"/>
        <end position="176"/>
    </location>
</feature>
<dbReference type="PANTHER" id="PTHR33508:SF1">
    <property type="entry name" value="UPF0056 MEMBRANE PROTEIN YHCE"/>
    <property type="match status" value="1"/>
</dbReference>
<feature type="transmembrane region" description="Helical" evidence="7">
    <location>
        <begin position="123"/>
        <end position="142"/>
    </location>
</feature>
<dbReference type="AlphaFoldDB" id="A0A4R6G8Z0"/>
<dbReference type="RefSeq" id="WP_112992344.1">
    <property type="nucleotide sequence ID" value="NZ_PTLZ01000002.1"/>
</dbReference>
<evidence type="ECO:0000256" key="4">
    <source>
        <dbReference type="ARBA" id="ARBA00022692"/>
    </source>
</evidence>
<comment type="caution">
    <text evidence="7">Lacks conserved residue(s) required for the propagation of feature annotation.</text>
</comment>
<feature type="transmembrane region" description="Helical" evidence="7">
    <location>
        <begin position="197"/>
        <end position="218"/>
    </location>
</feature>
<dbReference type="NCBIfam" id="TIGR00427">
    <property type="entry name" value="NAAT family transporter"/>
    <property type="match status" value="1"/>
</dbReference>
<reference evidence="8 9" key="1">
    <citation type="submission" date="2019-03" db="EMBL/GenBank/DDBJ databases">
        <title>Genomic Encyclopedia of Type Strains, Phase IV (KMG-IV): sequencing the most valuable type-strain genomes for metagenomic binning, comparative biology and taxonomic classification.</title>
        <authorList>
            <person name="Goeker M."/>
        </authorList>
    </citation>
    <scope>NUCLEOTIDE SEQUENCE [LARGE SCALE GENOMIC DNA]</scope>
    <source>
        <strain evidence="8 9">DSM 18555</strain>
    </source>
</reference>
<evidence type="ECO:0000256" key="7">
    <source>
        <dbReference type="RuleBase" id="RU362048"/>
    </source>
</evidence>
<keyword evidence="3" id="KW-1003">Cell membrane</keyword>
<comment type="similarity">
    <text evidence="2 7">Belongs to the UPF0056 (MarC) family.</text>
</comment>
<evidence type="ECO:0000256" key="1">
    <source>
        <dbReference type="ARBA" id="ARBA00004651"/>
    </source>
</evidence>
<gene>
    <name evidence="8" type="ORF">EV677_2371</name>
</gene>
<dbReference type="GO" id="GO:0005886">
    <property type="term" value="C:plasma membrane"/>
    <property type="evidence" value="ECO:0007669"/>
    <property type="project" value="UniProtKB-SubCell"/>
</dbReference>
<dbReference type="Pfam" id="PF01914">
    <property type="entry name" value="MarC"/>
    <property type="match status" value="1"/>
</dbReference>
<evidence type="ECO:0000256" key="3">
    <source>
        <dbReference type="ARBA" id="ARBA00022475"/>
    </source>
</evidence>
<comment type="caution">
    <text evidence="8">The sequence shown here is derived from an EMBL/GenBank/DDBJ whole genome shotgun (WGS) entry which is preliminary data.</text>
</comment>
<evidence type="ECO:0000256" key="5">
    <source>
        <dbReference type="ARBA" id="ARBA00022989"/>
    </source>
</evidence>
<keyword evidence="4 7" id="KW-0812">Transmembrane</keyword>
<dbReference type="Proteomes" id="UP000294737">
    <property type="component" value="Unassembled WGS sequence"/>
</dbReference>
<evidence type="ECO:0000256" key="2">
    <source>
        <dbReference type="ARBA" id="ARBA00009784"/>
    </source>
</evidence>
<keyword evidence="9" id="KW-1185">Reference proteome</keyword>
<accession>A0A4R6G8Z0</accession>
<dbReference type="InterPro" id="IPR002771">
    <property type="entry name" value="Multi_antbiot-R_MarC"/>
</dbReference>
<dbReference type="PANTHER" id="PTHR33508">
    <property type="entry name" value="UPF0056 MEMBRANE PROTEIN YHCE"/>
    <property type="match status" value="1"/>
</dbReference>
<evidence type="ECO:0000256" key="6">
    <source>
        <dbReference type="ARBA" id="ARBA00023136"/>
    </source>
</evidence>
<name>A0A4R6G8Z0_9BURK</name>
<dbReference type="OrthoDB" id="21094at2"/>
<feature type="transmembrane region" description="Helical" evidence="7">
    <location>
        <begin position="48"/>
        <end position="70"/>
    </location>
</feature>
<evidence type="ECO:0000313" key="9">
    <source>
        <dbReference type="Proteomes" id="UP000294737"/>
    </source>
</evidence>
<comment type="subcellular location">
    <subcellularLocation>
        <location evidence="1 7">Cell membrane</location>
        <topology evidence="1 7">Multi-pass membrane protein</topology>
    </subcellularLocation>
</comment>
<proteinExistence type="inferred from homology"/>
<dbReference type="EMBL" id="SNWF01000005">
    <property type="protein sequence ID" value="TDN90295.1"/>
    <property type="molecule type" value="Genomic_DNA"/>
</dbReference>
<feature type="transmembrane region" description="Helical" evidence="7">
    <location>
        <begin position="76"/>
        <end position="93"/>
    </location>
</feature>
<keyword evidence="5 7" id="KW-1133">Transmembrane helix</keyword>
<evidence type="ECO:0000313" key="8">
    <source>
        <dbReference type="EMBL" id="TDN90295.1"/>
    </source>
</evidence>